<dbReference type="AlphaFoldDB" id="A0A1Y3AYE3"/>
<dbReference type="EMBL" id="MUJZ01057583">
    <property type="protein sequence ID" value="OTF72165.1"/>
    <property type="molecule type" value="Genomic_DNA"/>
</dbReference>
<evidence type="ECO:0000313" key="1">
    <source>
        <dbReference type="EMBL" id="OTF72165.1"/>
    </source>
</evidence>
<accession>A0A1Y3AYE3</accession>
<sequence>MNDYIKQQIPRAGEISTKLSDYFNFAKSIESRISITKAGGKNRNINPDTDVPLAIDDDVFLESSVQAVDDTDVPGPSGLQKSSAIEDVPLAIDDDMFLESS</sequence>
<organism evidence="1 2">
    <name type="scientific">Euroglyphus maynei</name>
    <name type="common">Mayne's house dust mite</name>
    <dbReference type="NCBI Taxonomy" id="6958"/>
    <lineage>
        <taxon>Eukaryota</taxon>
        <taxon>Metazoa</taxon>
        <taxon>Ecdysozoa</taxon>
        <taxon>Arthropoda</taxon>
        <taxon>Chelicerata</taxon>
        <taxon>Arachnida</taxon>
        <taxon>Acari</taxon>
        <taxon>Acariformes</taxon>
        <taxon>Sarcoptiformes</taxon>
        <taxon>Astigmata</taxon>
        <taxon>Psoroptidia</taxon>
        <taxon>Analgoidea</taxon>
        <taxon>Pyroglyphidae</taxon>
        <taxon>Pyroglyphinae</taxon>
        <taxon>Euroglyphus</taxon>
    </lineage>
</organism>
<dbReference type="Proteomes" id="UP000194236">
    <property type="component" value="Unassembled WGS sequence"/>
</dbReference>
<comment type="caution">
    <text evidence="1">The sequence shown here is derived from an EMBL/GenBank/DDBJ whole genome shotgun (WGS) entry which is preliminary data.</text>
</comment>
<gene>
    <name evidence="1" type="ORF">BLA29_012441</name>
</gene>
<reference evidence="1 2" key="1">
    <citation type="submission" date="2017-03" db="EMBL/GenBank/DDBJ databases">
        <title>Genome Survey of Euroglyphus maynei.</title>
        <authorList>
            <person name="Arlian L.G."/>
            <person name="Morgan M.S."/>
            <person name="Rider S.D."/>
        </authorList>
    </citation>
    <scope>NUCLEOTIDE SEQUENCE [LARGE SCALE GENOMIC DNA]</scope>
    <source>
        <strain evidence="1">Arlian Lab</strain>
        <tissue evidence="1">Whole body</tissue>
    </source>
</reference>
<feature type="non-terminal residue" evidence="1">
    <location>
        <position position="101"/>
    </location>
</feature>
<keyword evidence="2" id="KW-1185">Reference proteome</keyword>
<evidence type="ECO:0000313" key="2">
    <source>
        <dbReference type="Proteomes" id="UP000194236"/>
    </source>
</evidence>
<name>A0A1Y3AYE3_EURMA</name>
<protein>
    <submittedName>
        <fullName evidence="1">Uncharacterized protein</fullName>
    </submittedName>
</protein>
<proteinExistence type="predicted"/>